<gene>
    <name evidence="1" type="ORF">NCTC4824_02372</name>
</gene>
<dbReference type="EMBL" id="LS483476">
    <property type="protein sequence ID" value="SQI59429.1"/>
    <property type="molecule type" value="Genomic_DNA"/>
</dbReference>
<sequence length="69" mass="7948">MKDEERIKQFQTVEDSLVLTDLMQKGANLSLGMINKYVMFTNMQKTPLTKNNARIATNIYSINDHKSLI</sequence>
<name>A0A2X4W9J8_LEDLE</name>
<dbReference type="Proteomes" id="UP000249134">
    <property type="component" value="Chromosome 1"/>
</dbReference>
<evidence type="ECO:0000313" key="1">
    <source>
        <dbReference type="EMBL" id="SQI59429.1"/>
    </source>
</evidence>
<dbReference type="KEGG" id="blen:NCTC4824_02372"/>
<proteinExistence type="predicted"/>
<evidence type="ECO:0000313" key="2">
    <source>
        <dbReference type="Proteomes" id="UP000249134"/>
    </source>
</evidence>
<dbReference type="STRING" id="1348624.GCA_001591545_01422"/>
<accession>A0A2X4W9J8</accession>
<reference evidence="1 2" key="1">
    <citation type="submission" date="2018-06" db="EMBL/GenBank/DDBJ databases">
        <authorList>
            <consortium name="Pathogen Informatics"/>
            <person name="Doyle S."/>
        </authorList>
    </citation>
    <scope>NUCLEOTIDE SEQUENCE [LARGE SCALE GENOMIC DNA]</scope>
    <source>
        <strain evidence="1 2">NCTC4824</strain>
    </source>
</reference>
<dbReference type="AlphaFoldDB" id="A0A2X4W9J8"/>
<protein>
    <submittedName>
        <fullName evidence="1">Uncharacterized protein</fullName>
    </submittedName>
</protein>
<organism evidence="1 2">
    <name type="scientific">Lederbergia lenta</name>
    <name type="common">Bacillus lentus</name>
    <dbReference type="NCBI Taxonomy" id="1467"/>
    <lineage>
        <taxon>Bacteria</taxon>
        <taxon>Bacillati</taxon>
        <taxon>Bacillota</taxon>
        <taxon>Bacilli</taxon>
        <taxon>Bacillales</taxon>
        <taxon>Bacillaceae</taxon>
        <taxon>Lederbergia</taxon>
    </lineage>
</organism>
<keyword evidence="2" id="KW-1185">Reference proteome</keyword>